<comment type="similarity">
    <text evidence="1">Belongs to the sulfatase family.</text>
</comment>
<keyword evidence="2" id="KW-0479">Metal-binding</keyword>
<evidence type="ECO:0000256" key="6">
    <source>
        <dbReference type="SAM" id="SignalP"/>
    </source>
</evidence>
<evidence type="ECO:0000256" key="3">
    <source>
        <dbReference type="ARBA" id="ARBA00022801"/>
    </source>
</evidence>
<evidence type="ECO:0000313" key="8">
    <source>
        <dbReference type="EMBL" id="GLK53260.1"/>
    </source>
</evidence>
<gene>
    <name evidence="8" type="primary">atsA</name>
    <name evidence="8" type="ORF">GCM10017621_27680</name>
</gene>
<proteinExistence type="inferred from homology"/>
<reference evidence="8" key="2">
    <citation type="submission" date="2023-01" db="EMBL/GenBank/DDBJ databases">
        <authorList>
            <person name="Sun Q."/>
            <person name="Evtushenko L."/>
        </authorList>
    </citation>
    <scope>NUCLEOTIDE SEQUENCE</scope>
    <source>
        <strain evidence="8">VKM B-1513</strain>
    </source>
</reference>
<keyword evidence="3" id="KW-0378">Hydrolase</keyword>
<dbReference type="GO" id="GO:0046872">
    <property type="term" value="F:metal ion binding"/>
    <property type="evidence" value="ECO:0007669"/>
    <property type="project" value="UniProtKB-KW"/>
</dbReference>
<evidence type="ECO:0000256" key="5">
    <source>
        <dbReference type="SAM" id="Phobius"/>
    </source>
</evidence>
<keyword evidence="5" id="KW-0812">Transmembrane</keyword>
<dbReference type="AlphaFoldDB" id="A0A9W6MP47"/>
<sequence>MTRHILTTGLAVLGLLAASTGTAPAQETDTRPNILVVVVDDAAFMDFGAYGGEARTPAIDALARRGMLFTAHRSTPLCAPSRAMLLTGLDAHRAGVGTIPEVIPPEHRGAPGYRLSLDPSVATIAESLQEAGYYTAMTGKWHLGHGAGETPDAQGFERSFALDASGADNWEQKSYMPYYRGAPWFEDGQPATLPEDFYSSRFIVDRMIDYLDAPERDGRPFFAYVAFQAIHIPLQVDPAYTDTYVDTYAGGWDALREDRLDRAIDLGFVAPDTTLAETPDRLRPWDSLTEEQRTLYTRSMAVNAGMLEAMDAHLGRLIDHLDATGALDNTLIIVTSDNGPEPSHPVGEPGFRFWMARNGISWDVETLGEPGTTAFIGPEWAFAAASPFNLFKFYASEGGLRVPLVMAGPGVAQGGRVDAATSVADIAPTLADAAGIDTGPARFTGRSLAGLLAGAPDTGFAERSIGFEVSGNAAFVQGRWKLVRNLAPWGSGEWQLFDIETDPGETTDLGDNEPLVLARMIASYNEWAETAGVLAMPEGYSVHRQIFRNAIRRQLSFYWPWLAGIALVLAGGIGMIVFSRRRKTHSG</sequence>
<dbReference type="EMBL" id="BSFE01000009">
    <property type="protein sequence ID" value="GLK53260.1"/>
    <property type="molecule type" value="Genomic_DNA"/>
</dbReference>
<evidence type="ECO:0000256" key="4">
    <source>
        <dbReference type="ARBA" id="ARBA00022837"/>
    </source>
</evidence>
<keyword evidence="6" id="KW-0732">Signal</keyword>
<feature type="transmembrane region" description="Helical" evidence="5">
    <location>
        <begin position="558"/>
        <end position="578"/>
    </location>
</feature>
<dbReference type="PANTHER" id="PTHR42693">
    <property type="entry name" value="ARYLSULFATASE FAMILY MEMBER"/>
    <property type="match status" value="1"/>
</dbReference>
<dbReference type="InterPro" id="IPR017850">
    <property type="entry name" value="Alkaline_phosphatase_core_sf"/>
</dbReference>
<dbReference type="CDD" id="cd16025">
    <property type="entry name" value="PAS_like"/>
    <property type="match status" value="1"/>
</dbReference>
<dbReference type="InterPro" id="IPR024607">
    <property type="entry name" value="Sulfatase_CS"/>
</dbReference>
<reference evidence="8" key="1">
    <citation type="journal article" date="2014" name="Int. J. Syst. Evol. Microbiol.">
        <title>Complete genome sequence of Corynebacterium casei LMG S-19264T (=DSM 44701T), isolated from a smear-ripened cheese.</title>
        <authorList>
            <consortium name="US DOE Joint Genome Institute (JGI-PGF)"/>
            <person name="Walter F."/>
            <person name="Albersmeier A."/>
            <person name="Kalinowski J."/>
            <person name="Ruckert C."/>
        </authorList>
    </citation>
    <scope>NUCLEOTIDE SEQUENCE</scope>
    <source>
        <strain evidence="8">VKM B-1513</strain>
    </source>
</reference>
<dbReference type="Pfam" id="PF00884">
    <property type="entry name" value="Sulfatase"/>
    <property type="match status" value="1"/>
</dbReference>
<dbReference type="PANTHER" id="PTHR42693:SF33">
    <property type="entry name" value="ARYLSULFATASE"/>
    <property type="match status" value="1"/>
</dbReference>
<name>A0A9W6MP47_9PROT</name>
<evidence type="ECO:0000259" key="7">
    <source>
        <dbReference type="Pfam" id="PF00884"/>
    </source>
</evidence>
<feature type="domain" description="Sulfatase N-terminal" evidence="7">
    <location>
        <begin position="32"/>
        <end position="436"/>
    </location>
</feature>
<keyword evidence="5" id="KW-1133">Transmembrane helix</keyword>
<keyword evidence="5" id="KW-0472">Membrane</keyword>
<comment type="caution">
    <text evidence="8">The sequence shown here is derived from an EMBL/GenBank/DDBJ whole genome shotgun (WGS) entry which is preliminary data.</text>
</comment>
<accession>A0A9W6MP47</accession>
<organism evidence="8 9">
    <name type="scientific">Maricaulis virginensis</name>
    <dbReference type="NCBI Taxonomy" id="144022"/>
    <lineage>
        <taxon>Bacteria</taxon>
        <taxon>Pseudomonadati</taxon>
        <taxon>Pseudomonadota</taxon>
        <taxon>Alphaproteobacteria</taxon>
        <taxon>Maricaulales</taxon>
        <taxon>Maricaulaceae</taxon>
        <taxon>Maricaulis</taxon>
    </lineage>
</organism>
<dbReference type="InterPro" id="IPR050738">
    <property type="entry name" value="Sulfatase"/>
</dbReference>
<dbReference type="Proteomes" id="UP001143486">
    <property type="component" value="Unassembled WGS sequence"/>
</dbReference>
<keyword evidence="9" id="KW-1185">Reference proteome</keyword>
<dbReference type="PROSITE" id="PS00523">
    <property type="entry name" value="SULFATASE_1"/>
    <property type="match status" value="1"/>
</dbReference>
<feature type="chain" id="PRO_5040939574" evidence="6">
    <location>
        <begin position="26"/>
        <end position="587"/>
    </location>
</feature>
<evidence type="ECO:0000313" key="9">
    <source>
        <dbReference type="Proteomes" id="UP001143486"/>
    </source>
</evidence>
<dbReference type="RefSeq" id="WP_271187613.1">
    <property type="nucleotide sequence ID" value="NZ_BSFE01000009.1"/>
</dbReference>
<dbReference type="SUPFAM" id="SSF53649">
    <property type="entry name" value="Alkaline phosphatase-like"/>
    <property type="match status" value="1"/>
</dbReference>
<evidence type="ECO:0000256" key="1">
    <source>
        <dbReference type="ARBA" id="ARBA00008779"/>
    </source>
</evidence>
<evidence type="ECO:0000256" key="2">
    <source>
        <dbReference type="ARBA" id="ARBA00022723"/>
    </source>
</evidence>
<dbReference type="Gene3D" id="3.30.1120.10">
    <property type="match status" value="1"/>
</dbReference>
<keyword evidence="4" id="KW-0106">Calcium</keyword>
<dbReference type="Gene3D" id="3.40.720.10">
    <property type="entry name" value="Alkaline Phosphatase, subunit A"/>
    <property type="match status" value="1"/>
</dbReference>
<feature type="signal peptide" evidence="6">
    <location>
        <begin position="1"/>
        <end position="25"/>
    </location>
</feature>
<dbReference type="InterPro" id="IPR000917">
    <property type="entry name" value="Sulfatase_N"/>
</dbReference>
<protein>
    <submittedName>
        <fullName evidence="8">Arylsulfatase</fullName>
    </submittedName>
</protein>
<dbReference type="GO" id="GO:0004065">
    <property type="term" value="F:arylsulfatase activity"/>
    <property type="evidence" value="ECO:0007669"/>
    <property type="project" value="TreeGrafter"/>
</dbReference>